<feature type="non-terminal residue" evidence="2">
    <location>
        <position position="1"/>
    </location>
</feature>
<feature type="non-terminal residue" evidence="2">
    <location>
        <position position="56"/>
    </location>
</feature>
<organism evidence="2 3">
    <name type="scientific">Trichoderma asperellum (strain ATCC 204424 / CBS 433.97 / NBRC 101777)</name>
    <dbReference type="NCBI Taxonomy" id="1042311"/>
    <lineage>
        <taxon>Eukaryota</taxon>
        <taxon>Fungi</taxon>
        <taxon>Dikarya</taxon>
        <taxon>Ascomycota</taxon>
        <taxon>Pezizomycotina</taxon>
        <taxon>Sordariomycetes</taxon>
        <taxon>Hypocreomycetidae</taxon>
        <taxon>Hypocreales</taxon>
        <taxon>Hypocreaceae</taxon>
        <taxon>Trichoderma</taxon>
    </lineage>
</organism>
<dbReference type="AlphaFoldDB" id="A0A2T3YZG4"/>
<protein>
    <recommendedName>
        <fullName evidence="1">C2H2-type domain-containing protein</fullName>
    </recommendedName>
</protein>
<dbReference type="SUPFAM" id="SSF57667">
    <property type="entry name" value="beta-beta-alpha zinc fingers"/>
    <property type="match status" value="1"/>
</dbReference>
<evidence type="ECO:0000259" key="1">
    <source>
        <dbReference type="Pfam" id="PF00096"/>
    </source>
</evidence>
<proteinExistence type="predicted"/>
<dbReference type="EMBL" id="KZ679266">
    <property type="protein sequence ID" value="PTB37956.1"/>
    <property type="molecule type" value="Genomic_DNA"/>
</dbReference>
<reference evidence="2 3" key="1">
    <citation type="submission" date="2016-07" db="EMBL/GenBank/DDBJ databases">
        <title>Multiple horizontal gene transfer events from other fungi enriched the ability of initially mycotrophic Trichoderma (Ascomycota) to feed on dead plant biomass.</title>
        <authorList>
            <consortium name="DOE Joint Genome Institute"/>
            <person name="Aerts A."/>
            <person name="Atanasova L."/>
            <person name="Chenthamara K."/>
            <person name="Zhang J."/>
            <person name="Grujic M."/>
            <person name="Henrissat B."/>
            <person name="Kuo A."/>
            <person name="Salamov A."/>
            <person name="Lipzen A."/>
            <person name="Labutti K."/>
            <person name="Barry K."/>
            <person name="Miao Y."/>
            <person name="Rahimi M.J."/>
            <person name="Shen Q."/>
            <person name="Grigoriev I.V."/>
            <person name="Kubicek C.P."/>
            <person name="Druzhinina I.S."/>
        </authorList>
    </citation>
    <scope>NUCLEOTIDE SEQUENCE [LARGE SCALE GENOMIC DNA]</scope>
    <source>
        <strain evidence="2 3">CBS 433.97</strain>
    </source>
</reference>
<dbReference type="InterPro" id="IPR036236">
    <property type="entry name" value="Znf_C2H2_sf"/>
</dbReference>
<dbReference type="InterPro" id="IPR013087">
    <property type="entry name" value="Znf_C2H2_type"/>
</dbReference>
<dbReference type="Gene3D" id="3.30.160.60">
    <property type="entry name" value="Classic Zinc Finger"/>
    <property type="match status" value="1"/>
</dbReference>
<keyword evidence="3" id="KW-1185">Reference proteome</keyword>
<dbReference type="Pfam" id="PF00096">
    <property type="entry name" value="zf-C2H2"/>
    <property type="match status" value="1"/>
</dbReference>
<sequence>RCWDHGCNGRAFTTSSNLKRHQRERSSSRAYHLCPLCGAHFSRTTARNEHVQNRSC</sequence>
<dbReference type="Proteomes" id="UP000240493">
    <property type="component" value="Unassembled WGS sequence"/>
</dbReference>
<gene>
    <name evidence="2" type="ORF">M441DRAFT_104830</name>
</gene>
<dbReference type="OrthoDB" id="5366256at2759"/>
<evidence type="ECO:0000313" key="2">
    <source>
        <dbReference type="EMBL" id="PTB37956.1"/>
    </source>
</evidence>
<evidence type="ECO:0000313" key="3">
    <source>
        <dbReference type="Proteomes" id="UP000240493"/>
    </source>
</evidence>
<feature type="domain" description="C2H2-type" evidence="1">
    <location>
        <begin position="6"/>
        <end position="23"/>
    </location>
</feature>
<name>A0A2T3YZG4_TRIA4</name>
<accession>A0A2T3YZG4</accession>